<reference evidence="1 2" key="1">
    <citation type="submission" date="2018-05" db="EMBL/GenBank/DDBJ databases">
        <title>Complete genome sequences of Streptococcus sobrinus.</title>
        <authorList>
            <person name="Sales M."/>
            <person name="Jensen P.A."/>
        </authorList>
    </citation>
    <scope>NUCLEOTIDE SEQUENCE [LARGE SCALE GENOMIC DNA]</scope>
    <source>
        <strain evidence="1 2">SL1</strain>
    </source>
</reference>
<organism evidence="1 2">
    <name type="scientific">Streptococcus sobrinus</name>
    <dbReference type="NCBI Taxonomy" id="1310"/>
    <lineage>
        <taxon>Bacteria</taxon>
        <taxon>Bacillati</taxon>
        <taxon>Bacillota</taxon>
        <taxon>Bacilli</taxon>
        <taxon>Lactobacillales</taxon>
        <taxon>Streptococcaceae</taxon>
        <taxon>Streptococcus</taxon>
    </lineage>
</organism>
<accession>A0ABM6W785</accession>
<dbReference type="RefSeq" id="WP_002960236.1">
    <property type="nucleotide sequence ID" value="NZ_CP029490.1"/>
</dbReference>
<sequence length="79" mass="8919">MFLFPDVAEEAFDFSAEWLVSQMDDTSRIVTFEGTGQNADLSMSISYENNPEDYQSLGIGELVTFPRETFFDLGHNLAL</sequence>
<evidence type="ECO:0000313" key="2">
    <source>
        <dbReference type="Proteomes" id="UP000245369"/>
    </source>
</evidence>
<gene>
    <name evidence="1" type="ORF">DK182_08990</name>
</gene>
<name>A0ABM6W785_9STRE</name>
<protein>
    <submittedName>
        <fullName evidence="1">Uncharacterized protein</fullName>
    </submittedName>
</protein>
<keyword evidence="2" id="KW-1185">Reference proteome</keyword>
<dbReference type="Proteomes" id="UP000245369">
    <property type="component" value="Chromosome"/>
</dbReference>
<dbReference type="GeneID" id="93924640"/>
<evidence type="ECO:0000313" key="1">
    <source>
        <dbReference type="EMBL" id="AWN21452.1"/>
    </source>
</evidence>
<dbReference type="EMBL" id="CP029490">
    <property type="protein sequence ID" value="AWN21452.1"/>
    <property type="molecule type" value="Genomic_DNA"/>
</dbReference>
<proteinExistence type="predicted"/>